<dbReference type="OrthoDB" id="9813814at2"/>
<dbReference type="InterPro" id="IPR001608">
    <property type="entry name" value="Ala_racemase_N"/>
</dbReference>
<evidence type="ECO:0000256" key="1">
    <source>
        <dbReference type="ARBA" id="ARBA00001933"/>
    </source>
</evidence>
<proteinExistence type="inferred from homology"/>
<dbReference type="Gene3D" id="3.20.20.10">
    <property type="entry name" value="Alanine racemase"/>
    <property type="match status" value="1"/>
</dbReference>
<evidence type="ECO:0000256" key="3">
    <source>
        <dbReference type="ARBA" id="ARBA00023235"/>
    </source>
</evidence>
<evidence type="ECO:0000256" key="2">
    <source>
        <dbReference type="ARBA" id="ARBA00022898"/>
    </source>
</evidence>
<dbReference type="EMBL" id="QYUO01000001">
    <property type="protein sequence ID" value="RJF97735.1"/>
    <property type="molecule type" value="Genomic_DNA"/>
</dbReference>
<dbReference type="GO" id="GO:0005829">
    <property type="term" value="C:cytosol"/>
    <property type="evidence" value="ECO:0007669"/>
    <property type="project" value="TreeGrafter"/>
</dbReference>
<dbReference type="Proteomes" id="UP000265955">
    <property type="component" value="Unassembled WGS sequence"/>
</dbReference>
<keyword evidence="9" id="KW-1185">Reference proteome</keyword>
<dbReference type="PRINTS" id="PR00992">
    <property type="entry name" value="ALARACEMASE"/>
</dbReference>
<dbReference type="EC" id="5.1.1.1" evidence="4"/>
<protein>
    <recommendedName>
        <fullName evidence="4">Alanine racemase</fullName>
        <ecNumber evidence="4">5.1.1.1</ecNumber>
    </recommendedName>
</protein>
<dbReference type="InterPro" id="IPR009006">
    <property type="entry name" value="Ala_racemase/Decarboxylase_C"/>
</dbReference>
<comment type="similarity">
    <text evidence="4">Belongs to the alanine racemase family.</text>
</comment>
<dbReference type="Gene3D" id="2.40.37.10">
    <property type="entry name" value="Lyase, Ornithine Decarboxylase, Chain A, domain 1"/>
    <property type="match status" value="1"/>
</dbReference>
<dbReference type="InterPro" id="IPR011079">
    <property type="entry name" value="Ala_racemase_C"/>
</dbReference>
<dbReference type="PANTHER" id="PTHR30511">
    <property type="entry name" value="ALANINE RACEMASE"/>
    <property type="match status" value="1"/>
</dbReference>
<comment type="caution">
    <text evidence="8">The sequence shown here is derived from an EMBL/GenBank/DDBJ whole genome shotgun (WGS) entry which is preliminary data.</text>
</comment>
<keyword evidence="3 4" id="KW-0413">Isomerase</keyword>
<dbReference type="PROSITE" id="PS00395">
    <property type="entry name" value="ALANINE_RACEMASE"/>
    <property type="match status" value="1"/>
</dbReference>
<dbReference type="SUPFAM" id="SSF50621">
    <property type="entry name" value="Alanine racemase C-terminal domain-like"/>
    <property type="match status" value="1"/>
</dbReference>
<gene>
    <name evidence="8" type="primary">alr</name>
    <name evidence="8" type="ORF">D3871_03765</name>
</gene>
<comment type="function">
    <text evidence="4">Catalyzes the interconversion of L-alanine and D-alanine. May also act on other amino acids.</text>
</comment>
<feature type="binding site" evidence="4 6">
    <location>
        <position position="310"/>
    </location>
    <ligand>
        <name>substrate</name>
    </ligand>
</feature>
<dbReference type="UniPathway" id="UPA00042">
    <property type="reaction ID" value="UER00497"/>
</dbReference>
<dbReference type="AlphaFoldDB" id="A0A3A3G6H6"/>
<dbReference type="GO" id="GO:0008784">
    <property type="term" value="F:alanine racemase activity"/>
    <property type="evidence" value="ECO:0007669"/>
    <property type="project" value="UniProtKB-UniRule"/>
</dbReference>
<dbReference type="InterPro" id="IPR029066">
    <property type="entry name" value="PLP-binding_barrel"/>
</dbReference>
<dbReference type="SMART" id="SM01005">
    <property type="entry name" value="Ala_racemase_C"/>
    <property type="match status" value="1"/>
</dbReference>
<accession>A0A3A3G6H6</accession>
<organism evidence="8 9">
    <name type="scientific">Noviherbaspirillum saxi</name>
    <dbReference type="NCBI Taxonomy" id="2320863"/>
    <lineage>
        <taxon>Bacteria</taxon>
        <taxon>Pseudomonadati</taxon>
        <taxon>Pseudomonadota</taxon>
        <taxon>Betaproteobacteria</taxon>
        <taxon>Burkholderiales</taxon>
        <taxon>Oxalobacteraceae</taxon>
        <taxon>Noviherbaspirillum</taxon>
    </lineage>
</organism>
<dbReference type="SUPFAM" id="SSF51419">
    <property type="entry name" value="PLP-binding barrel"/>
    <property type="match status" value="1"/>
</dbReference>
<dbReference type="CDD" id="cd00430">
    <property type="entry name" value="PLPDE_III_AR"/>
    <property type="match status" value="1"/>
</dbReference>
<dbReference type="Pfam" id="PF00842">
    <property type="entry name" value="Ala_racemase_C"/>
    <property type="match status" value="1"/>
</dbReference>
<evidence type="ECO:0000259" key="7">
    <source>
        <dbReference type="SMART" id="SM01005"/>
    </source>
</evidence>
<feature type="active site" description="Proton acceptor; specific for L-alanine" evidence="4">
    <location>
        <position position="262"/>
    </location>
</feature>
<dbReference type="PANTHER" id="PTHR30511:SF0">
    <property type="entry name" value="ALANINE RACEMASE, CATABOLIC-RELATED"/>
    <property type="match status" value="1"/>
</dbReference>
<dbReference type="InterPro" id="IPR000821">
    <property type="entry name" value="Ala_racemase"/>
</dbReference>
<dbReference type="NCBIfam" id="TIGR00492">
    <property type="entry name" value="alr"/>
    <property type="match status" value="1"/>
</dbReference>
<comment type="cofactor">
    <cofactor evidence="1 4 5">
        <name>pyridoxal 5'-phosphate</name>
        <dbReference type="ChEBI" id="CHEBI:597326"/>
    </cofactor>
</comment>
<feature type="modified residue" description="N6-(pyridoxal phosphate)lysine" evidence="4 5">
    <location>
        <position position="40"/>
    </location>
</feature>
<feature type="active site" description="Proton acceptor; specific for D-alanine" evidence="4">
    <location>
        <position position="40"/>
    </location>
</feature>
<comment type="pathway">
    <text evidence="4">Amino-acid biosynthesis; D-alanine biosynthesis; D-alanine from L-alanine: step 1/1.</text>
</comment>
<feature type="binding site" evidence="4 6">
    <location>
        <position position="139"/>
    </location>
    <ligand>
        <name>substrate</name>
    </ligand>
</feature>
<reference evidence="9" key="1">
    <citation type="submission" date="2018-09" db="EMBL/GenBank/DDBJ databases">
        <authorList>
            <person name="Zhu H."/>
        </authorList>
    </citation>
    <scope>NUCLEOTIDE SEQUENCE [LARGE SCALE GENOMIC DNA]</scope>
    <source>
        <strain evidence="9">K1R23-30</strain>
    </source>
</reference>
<evidence type="ECO:0000256" key="4">
    <source>
        <dbReference type="HAMAP-Rule" id="MF_01201"/>
    </source>
</evidence>
<dbReference type="InterPro" id="IPR020622">
    <property type="entry name" value="Ala_racemase_pyridoxalP-BS"/>
</dbReference>
<evidence type="ECO:0000313" key="8">
    <source>
        <dbReference type="EMBL" id="RJF97735.1"/>
    </source>
</evidence>
<dbReference type="RefSeq" id="WP_119767685.1">
    <property type="nucleotide sequence ID" value="NZ_QYUO01000001.1"/>
</dbReference>
<dbReference type="Pfam" id="PF01168">
    <property type="entry name" value="Ala_racemase_N"/>
    <property type="match status" value="1"/>
</dbReference>
<sequence length="387" mass="41507">MAERAEHAGAILNIDLSAIQCNYRILQRLAGKARCAGVLKANAYGLGANEVATALSAVGCTHFFVAHLDEGLALRPHVPESTRIFVLHGPPVDTEMEFVRHRLTPVLNSLPQVVGWQRTAHTLNRRLPAILQVDTGMSRLGLSKSEVQTLLLEPDPLRGIDLQYLMSHLACAEQTGHPMNQAQLAAFTALRKGLPPCPASFANSSGIFLGPDYHFDLVRPGAALYGISPSIDSANNPMQPVVRLQGRIIQTRYLGTGDRVGYSLTYQASGPCCIATIAVGYADGWLRAFSNRGAVLIGGTRAPIVGNVSMDTVTVDATEADPALLHPGMLVDLIAPDQPVDVVAAQAGTIGYEILTGLGNRYRRQYVGVPMQVNATRTYQPACEPTN</sequence>
<name>A0A3A3G6H6_9BURK</name>
<evidence type="ECO:0000313" key="9">
    <source>
        <dbReference type="Proteomes" id="UP000265955"/>
    </source>
</evidence>
<keyword evidence="2 4" id="KW-0663">Pyridoxal phosphate</keyword>
<evidence type="ECO:0000256" key="6">
    <source>
        <dbReference type="PIRSR" id="PIRSR600821-52"/>
    </source>
</evidence>
<dbReference type="HAMAP" id="MF_01201">
    <property type="entry name" value="Ala_racemase"/>
    <property type="match status" value="1"/>
</dbReference>
<dbReference type="GO" id="GO:0030170">
    <property type="term" value="F:pyridoxal phosphate binding"/>
    <property type="evidence" value="ECO:0007669"/>
    <property type="project" value="UniProtKB-UniRule"/>
</dbReference>
<evidence type="ECO:0000256" key="5">
    <source>
        <dbReference type="PIRSR" id="PIRSR600821-50"/>
    </source>
</evidence>
<feature type="domain" description="Alanine racemase C-terminal" evidence="7">
    <location>
        <begin position="241"/>
        <end position="367"/>
    </location>
</feature>
<comment type="catalytic activity">
    <reaction evidence="4">
        <text>L-alanine = D-alanine</text>
        <dbReference type="Rhea" id="RHEA:20249"/>
        <dbReference type="ChEBI" id="CHEBI:57416"/>
        <dbReference type="ChEBI" id="CHEBI:57972"/>
        <dbReference type="EC" id="5.1.1.1"/>
    </reaction>
</comment>
<dbReference type="GO" id="GO:0030632">
    <property type="term" value="P:D-alanine biosynthetic process"/>
    <property type="evidence" value="ECO:0007669"/>
    <property type="project" value="UniProtKB-UniRule"/>
</dbReference>